<dbReference type="EMBL" id="DF820477">
    <property type="protein sequence ID" value="GAK61227.1"/>
    <property type="molecule type" value="Genomic_DNA"/>
</dbReference>
<evidence type="ECO:0000313" key="1">
    <source>
        <dbReference type="EMBL" id="GAK61227.1"/>
    </source>
</evidence>
<evidence type="ECO:0000313" key="2">
    <source>
        <dbReference type="Proteomes" id="UP000030661"/>
    </source>
</evidence>
<keyword evidence="2" id="KW-1185">Reference proteome</keyword>
<reference evidence="1 2" key="1">
    <citation type="journal article" date="2015" name="PeerJ">
        <title>First genomic representation of candidate bacterial phylum KSB3 points to enhanced environmental sensing as a trigger of wastewater bulking.</title>
        <authorList>
            <person name="Sekiguchi Y."/>
            <person name="Ohashi A."/>
            <person name="Parks D.H."/>
            <person name="Yamauchi T."/>
            <person name="Tyson G.W."/>
            <person name="Hugenholtz P."/>
        </authorList>
    </citation>
    <scope>NUCLEOTIDE SEQUENCE [LARGE SCALE GENOMIC DNA]</scope>
</reference>
<dbReference type="AlphaFoldDB" id="A0A081C9H2"/>
<evidence type="ECO:0008006" key="3">
    <source>
        <dbReference type="Google" id="ProtNLM"/>
    </source>
</evidence>
<proteinExistence type="predicted"/>
<protein>
    <recommendedName>
        <fullName evidence="3">DUF4145 domain-containing protein</fullName>
    </recommendedName>
</protein>
<dbReference type="Proteomes" id="UP000030661">
    <property type="component" value="Unassembled WGS sequence"/>
</dbReference>
<organism evidence="1 2">
    <name type="scientific">Vecturithrix granuli</name>
    <dbReference type="NCBI Taxonomy" id="1499967"/>
    <lineage>
        <taxon>Bacteria</taxon>
        <taxon>Candidatus Moduliflexota</taxon>
        <taxon>Candidatus Vecturitrichia</taxon>
        <taxon>Candidatus Vecturitrichales</taxon>
        <taxon>Candidatus Vecturitrichaceae</taxon>
        <taxon>Candidatus Vecturithrix</taxon>
    </lineage>
</organism>
<accession>A0A081C9H2</accession>
<dbReference type="HOGENOM" id="CLU_1064363_0_0_0"/>
<name>A0A081C9H2_VECG1</name>
<dbReference type="eggNOG" id="ENOG503317T">
    <property type="taxonomic scope" value="Bacteria"/>
</dbReference>
<gene>
    <name evidence="1" type="ORF">U27_01126</name>
</gene>
<sequence length="228" mass="26797">MNLFQQEFRRLGIDIDHIYGELDYGEPLNYPFEINAIEFLQFAERSLEIGNKQGLIDCLTNAKRAIDCQIDKLLACFGYEFKKYSIHQKIDLLNKLGVIVPRILRKVRSKRNFLEHEYLCPTQEETEDALDIATLFVYASNSSLEPFFLSYSIVEDNEKVTESVQKYVYFEFKKEEKRLEVFFGDGQKEWPKLDFTVKDELYPYLLSISTRLAKTLPIVETIECILKL</sequence>